<dbReference type="HAMAP" id="MF_00169">
    <property type="entry name" value="AroQ"/>
    <property type="match status" value="1"/>
</dbReference>
<feature type="binding site" evidence="8 10">
    <location>
        <begin position="102"/>
        <end position="103"/>
    </location>
    <ligand>
        <name>substrate</name>
    </ligand>
</feature>
<keyword evidence="8" id="KW-0028">Amino-acid biosynthesis</keyword>
<gene>
    <name evidence="8 12" type="primary">aroQ</name>
    <name evidence="12" type="ORF">GCM10010960_19350</name>
</gene>
<reference evidence="12" key="2">
    <citation type="submission" date="2020-09" db="EMBL/GenBank/DDBJ databases">
        <authorList>
            <person name="Sun Q."/>
            <person name="Zhou Y."/>
        </authorList>
    </citation>
    <scope>NUCLEOTIDE SEQUENCE</scope>
    <source>
        <strain evidence="12">CGMCC 1.12726</strain>
    </source>
</reference>
<comment type="pathway">
    <text evidence="3 8">Metabolic intermediate biosynthesis; chorismate biosynthesis; chorismate from D-erythrose 4-phosphate and phosphoenolpyruvate: step 3/7.</text>
</comment>
<evidence type="ECO:0000256" key="1">
    <source>
        <dbReference type="ARBA" id="ARBA00001864"/>
    </source>
</evidence>
<accession>A0A917CTJ8</accession>
<comment type="similarity">
    <text evidence="4 8">Belongs to the type-II 3-dehydroquinase family.</text>
</comment>
<dbReference type="NCBIfam" id="NF003806">
    <property type="entry name" value="PRK05395.1-3"/>
    <property type="match status" value="1"/>
</dbReference>
<sequence>MATFWVLHGPNLNLLGQREPDIYGRETLADINHSLKTQAEAAGHRLECFQSNAEHELVEKVQQAPIAGVDAILINPAAFTHTSVALRDAFAATGLPFVEAHLSNPYRREPFRRHSYFSDLALAVICGFGADSYRYGLARLMRELPVTAADTP</sequence>
<feature type="active site" description="Proton acceptor" evidence="8 9">
    <location>
        <position position="23"/>
    </location>
</feature>
<dbReference type="NCBIfam" id="NF003804">
    <property type="entry name" value="PRK05395.1-1"/>
    <property type="match status" value="1"/>
</dbReference>
<feature type="binding site" evidence="8 10">
    <location>
        <position position="88"/>
    </location>
    <ligand>
        <name>substrate</name>
    </ligand>
</feature>
<evidence type="ECO:0000256" key="3">
    <source>
        <dbReference type="ARBA" id="ARBA00004902"/>
    </source>
</evidence>
<comment type="caution">
    <text evidence="12">The sequence shown here is derived from an EMBL/GenBank/DDBJ whole genome shotgun (WGS) entry which is preliminary data.</text>
</comment>
<feature type="active site" description="Proton donor" evidence="8 9">
    <location>
        <position position="101"/>
    </location>
</feature>
<evidence type="ECO:0000256" key="7">
    <source>
        <dbReference type="ARBA" id="ARBA00023239"/>
    </source>
</evidence>
<evidence type="ECO:0000256" key="11">
    <source>
        <dbReference type="PIRSR" id="PIRSR001399-3"/>
    </source>
</evidence>
<feature type="binding site" evidence="8 10">
    <location>
        <position position="75"/>
    </location>
    <ligand>
        <name>substrate</name>
    </ligand>
</feature>
<dbReference type="Gene3D" id="3.40.50.9100">
    <property type="entry name" value="Dehydroquinase, class II"/>
    <property type="match status" value="1"/>
</dbReference>
<dbReference type="NCBIfam" id="NF003807">
    <property type="entry name" value="PRK05395.1-4"/>
    <property type="match status" value="1"/>
</dbReference>
<feature type="site" description="Transition state stabilizer" evidence="8 11">
    <location>
        <position position="18"/>
    </location>
</feature>
<dbReference type="GO" id="GO:0003855">
    <property type="term" value="F:3-dehydroquinate dehydratase activity"/>
    <property type="evidence" value="ECO:0007669"/>
    <property type="project" value="UniProtKB-UniRule"/>
</dbReference>
<keyword evidence="13" id="KW-1185">Reference proteome</keyword>
<keyword evidence="8" id="KW-0057">Aromatic amino acid biosynthesis</keyword>
<dbReference type="GO" id="GO:0019631">
    <property type="term" value="P:quinate catabolic process"/>
    <property type="evidence" value="ECO:0007669"/>
    <property type="project" value="TreeGrafter"/>
</dbReference>
<dbReference type="InterPro" id="IPR036441">
    <property type="entry name" value="DHquinase_II_sf"/>
</dbReference>
<evidence type="ECO:0000256" key="5">
    <source>
        <dbReference type="ARBA" id="ARBA00011193"/>
    </source>
</evidence>
<proteinExistence type="inferred from homology"/>
<dbReference type="NCBIfam" id="NF003805">
    <property type="entry name" value="PRK05395.1-2"/>
    <property type="match status" value="1"/>
</dbReference>
<dbReference type="InterPro" id="IPR018509">
    <property type="entry name" value="DHquinase_II_CS"/>
</dbReference>
<keyword evidence="7 8" id="KW-0456">Lyase</keyword>
<comment type="catalytic activity">
    <reaction evidence="1 8">
        <text>3-dehydroquinate = 3-dehydroshikimate + H2O</text>
        <dbReference type="Rhea" id="RHEA:21096"/>
        <dbReference type="ChEBI" id="CHEBI:15377"/>
        <dbReference type="ChEBI" id="CHEBI:16630"/>
        <dbReference type="ChEBI" id="CHEBI:32364"/>
        <dbReference type="EC" id="4.2.1.10"/>
    </reaction>
</comment>
<evidence type="ECO:0000256" key="4">
    <source>
        <dbReference type="ARBA" id="ARBA00011037"/>
    </source>
</evidence>
<dbReference type="PANTHER" id="PTHR21272:SF3">
    <property type="entry name" value="CATABOLIC 3-DEHYDROQUINASE"/>
    <property type="match status" value="1"/>
</dbReference>
<dbReference type="CDD" id="cd00466">
    <property type="entry name" value="DHQase_II"/>
    <property type="match status" value="1"/>
</dbReference>
<dbReference type="GO" id="GO:0009073">
    <property type="term" value="P:aromatic amino acid family biosynthetic process"/>
    <property type="evidence" value="ECO:0007669"/>
    <property type="project" value="UniProtKB-KW"/>
</dbReference>
<dbReference type="EMBL" id="BMFO01000005">
    <property type="protein sequence ID" value="GGF97769.1"/>
    <property type="molecule type" value="Genomic_DNA"/>
</dbReference>
<dbReference type="SUPFAM" id="SSF52304">
    <property type="entry name" value="Type II 3-dehydroquinate dehydratase"/>
    <property type="match status" value="1"/>
</dbReference>
<dbReference type="GO" id="GO:0008652">
    <property type="term" value="P:amino acid biosynthetic process"/>
    <property type="evidence" value="ECO:0007669"/>
    <property type="project" value="UniProtKB-KW"/>
</dbReference>
<protein>
    <recommendedName>
        <fullName evidence="6 8">3-dehydroquinate dehydratase</fullName>
        <shortName evidence="8">3-dehydroquinase</shortName>
        <ecNumber evidence="6 8">4.2.1.10</ecNumber>
    </recommendedName>
    <alternativeName>
        <fullName evidence="8">Type II DHQase</fullName>
    </alternativeName>
</protein>
<evidence type="ECO:0000313" key="12">
    <source>
        <dbReference type="EMBL" id="GGF97769.1"/>
    </source>
</evidence>
<comment type="subunit">
    <text evidence="5 8">Homododecamer.</text>
</comment>
<dbReference type="PANTHER" id="PTHR21272">
    <property type="entry name" value="CATABOLIC 3-DEHYDROQUINASE"/>
    <property type="match status" value="1"/>
</dbReference>
<comment type="function">
    <text evidence="2 8">Catalyzes a trans-dehydration via an enolate intermediate.</text>
</comment>
<evidence type="ECO:0000256" key="9">
    <source>
        <dbReference type="PIRSR" id="PIRSR001399-1"/>
    </source>
</evidence>
<organism evidence="12 13">
    <name type="scientific">Arenimonas maotaiensis</name>
    <dbReference type="NCBI Taxonomy" id="1446479"/>
    <lineage>
        <taxon>Bacteria</taxon>
        <taxon>Pseudomonadati</taxon>
        <taxon>Pseudomonadota</taxon>
        <taxon>Gammaproteobacteria</taxon>
        <taxon>Lysobacterales</taxon>
        <taxon>Lysobacteraceae</taxon>
        <taxon>Arenimonas</taxon>
    </lineage>
</organism>
<dbReference type="InterPro" id="IPR001874">
    <property type="entry name" value="DHquinase_II"/>
</dbReference>
<dbReference type="EC" id="4.2.1.10" evidence="6 8"/>
<reference evidence="12" key="1">
    <citation type="journal article" date="2014" name="Int. J. Syst. Evol. Microbiol.">
        <title>Complete genome sequence of Corynebacterium casei LMG S-19264T (=DSM 44701T), isolated from a smear-ripened cheese.</title>
        <authorList>
            <consortium name="US DOE Joint Genome Institute (JGI-PGF)"/>
            <person name="Walter F."/>
            <person name="Albersmeier A."/>
            <person name="Kalinowski J."/>
            <person name="Ruckert C."/>
        </authorList>
    </citation>
    <scope>NUCLEOTIDE SEQUENCE</scope>
    <source>
        <strain evidence="12">CGMCC 1.12726</strain>
    </source>
</reference>
<dbReference type="PIRSF" id="PIRSF001399">
    <property type="entry name" value="DHquinase_II"/>
    <property type="match status" value="1"/>
</dbReference>
<name>A0A917CTJ8_9GAMM</name>
<evidence type="ECO:0000256" key="10">
    <source>
        <dbReference type="PIRSR" id="PIRSR001399-2"/>
    </source>
</evidence>
<dbReference type="AlphaFoldDB" id="A0A917CTJ8"/>
<evidence type="ECO:0000256" key="6">
    <source>
        <dbReference type="ARBA" id="ARBA00012060"/>
    </source>
</evidence>
<dbReference type="Proteomes" id="UP000632858">
    <property type="component" value="Unassembled WGS sequence"/>
</dbReference>
<evidence type="ECO:0000256" key="2">
    <source>
        <dbReference type="ARBA" id="ARBA00003924"/>
    </source>
</evidence>
<feature type="binding site" evidence="8 10">
    <location>
        <position position="112"/>
    </location>
    <ligand>
        <name>substrate</name>
    </ligand>
</feature>
<dbReference type="RefSeq" id="WP_188450205.1">
    <property type="nucleotide sequence ID" value="NZ_BMFO01000005.1"/>
</dbReference>
<evidence type="ECO:0000313" key="13">
    <source>
        <dbReference type="Proteomes" id="UP000632858"/>
    </source>
</evidence>
<dbReference type="Pfam" id="PF01220">
    <property type="entry name" value="DHquinase_II"/>
    <property type="match status" value="1"/>
</dbReference>
<dbReference type="PROSITE" id="PS01029">
    <property type="entry name" value="DEHYDROQUINASE_II"/>
    <property type="match status" value="1"/>
</dbReference>
<dbReference type="GO" id="GO:0009423">
    <property type="term" value="P:chorismate biosynthetic process"/>
    <property type="evidence" value="ECO:0007669"/>
    <property type="project" value="UniProtKB-UniRule"/>
</dbReference>
<evidence type="ECO:0000256" key="8">
    <source>
        <dbReference type="HAMAP-Rule" id="MF_00169"/>
    </source>
</evidence>
<dbReference type="NCBIfam" id="TIGR01088">
    <property type="entry name" value="aroQ"/>
    <property type="match status" value="1"/>
</dbReference>
<feature type="binding site" evidence="8 10">
    <location>
        <position position="81"/>
    </location>
    <ligand>
        <name>substrate</name>
    </ligand>
</feature>